<dbReference type="GO" id="GO:0005886">
    <property type="term" value="C:plasma membrane"/>
    <property type="evidence" value="ECO:0007669"/>
    <property type="project" value="TreeGrafter"/>
</dbReference>
<evidence type="ECO:0000256" key="3">
    <source>
        <dbReference type="ARBA" id="ARBA00034247"/>
    </source>
</evidence>
<protein>
    <recommendedName>
        <fullName evidence="2">diguanylate cyclase</fullName>
        <ecNumber evidence="2">2.7.7.65</ecNumber>
    </recommendedName>
</protein>
<dbReference type="FunFam" id="3.30.70.270:FF:000001">
    <property type="entry name" value="Diguanylate cyclase domain protein"/>
    <property type="match status" value="1"/>
</dbReference>
<dbReference type="InterPro" id="IPR050469">
    <property type="entry name" value="Diguanylate_Cyclase"/>
</dbReference>
<dbReference type="PROSITE" id="PS50887">
    <property type="entry name" value="GGDEF"/>
    <property type="match status" value="1"/>
</dbReference>
<dbReference type="InterPro" id="IPR043128">
    <property type="entry name" value="Rev_trsase/Diguanyl_cyclase"/>
</dbReference>
<organism evidence="5 6">
    <name type="scientific">Marinobacterium nitratireducens</name>
    <dbReference type="NCBI Taxonomy" id="518897"/>
    <lineage>
        <taxon>Bacteria</taxon>
        <taxon>Pseudomonadati</taxon>
        <taxon>Pseudomonadota</taxon>
        <taxon>Gammaproteobacteria</taxon>
        <taxon>Oceanospirillales</taxon>
        <taxon>Oceanospirillaceae</taxon>
        <taxon>Marinobacterium</taxon>
    </lineage>
</organism>
<dbReference type="SUPFAM" id="SSF55073">
    <property type="entry name" value="Nucleotide cyclase"/>
    <property type="match status" value="1"/>
</dbReference>
<comment type="cofactor">
    <cofactor evidence="1">
        <name>Mg(2+)</name>
        <dbReference type="ChEBI" id="CHEBI:18420"/>
    </cofactor>
</comment>
<comment type="caution">
    <text evidence="5">The sequence shown here is derived from an EMBL/GenBank/DDBJ whole genome shotgun (WGS) entry which is preliminary data.</text>
</comment>
<evidence type="ECO:0000259" key="4">
    <source>
        <dbReference type="PROSITE" id="PS50887"/>
    </source>
</evidence>
<evidence type="ECO:0000256" key="1">
    <source>
        <dbReference type="ARBA" id="ARBA00001946"/>
    </source>
</evidence>
<dbReference type="Pfam" id="PF00990">
    <property type="entry name" value="GGDEF"/>
    <property type="match status" value="1"/>
</dbReference>
<dbReference type="Gene3D" id="3.30.70.270">
    <property type="match status" value="1"/>
</dbReference>
<proteinExistence type="predicted"/>
<dbReference type="EMBL" id="BMLT01000003">
    <property type="protein sequence ID" value="GGO79636.1"/>
    <property type="molecule type" value="Genomic_DNA"/>
</dbReference>
<keyword evidence="6" id="KW-1185">Reference proteome</keyword>
<dbReference type="CDD" id="cd01949">
    <property type="entry name" value="GGDEF"/>
    <property type="match status" value="1"/>
</dbReference>
<dbReference type="GO" id="GO:0052621">
    <property type="term" value="F:diguanylate cyclase activity"/>
    <property type="evidence" value="ECO:0007669"/>
    <property type="project" value="UniProtKB-EC"/>
</dbReference>
<dbReference type="AlphaFoldDB" id="A0A918DR49"/>
<sequence>MTQLALPDDGALVVRRPLDQGQSSLSNGELSARIRLESLVADARMLEGGPALQILISDGSVPARQLYASAHPSDIRPELALQRQISIAGASSWSVTAIPSTRYLDQYDDQVPLLVLLFGLTLTLLAHVGLRQLLHRSQEVERLVEQRTRELGQALERLNTLAATDDLTALANRRHFDDCLQRECRRSIRDFTPLTLMMVDVDCFKAYNDHYGHPAGDRCLQQIARALGQTVARPGDLVARYGGEEFALLLPATNENAQDLAERCRRHIRDLAIPHEYSEVDSIVTISVGLCTLQPSSALKPEFILERADRALYRAKGNGRDRVEADIETAPAVRTMLV</sequence>
<evidence type="ECO:0000313" key="5">
    <source>
        <dbReference type="EMBL" id="GGO79636.1"/>
    </source>
</evidence>
<dbReference type="EC" id="2.7.7.65" evidence="2"/>
<dbReference type="PANTHER" id="PTHR45138">
    <property type="entry name" value="REGULATORY COMPONENTS OF SENSORY TRANSDUCTION SYSTEM"/>
    <property type="match status" value="1"/>
</dbReference>
<comment type="catalytic activity">
    <reaction evidence="3">
        <text>2 GTP = 3',3'-c-di-GMP + 2 diphosphate</text>
        <dbReference type="Rhea" id="RHEA:24898"/>
        <dbReference type="ChEBI" id="CHEBI:33019"/>
        <dbReference type="ChEBI" id="CHEBI:37565"/>
        <dbReference type="ChEBI" id="CHEBI:58805"/>
        <dbReference type="EC" id="2.7.7.65"/>
    </reaction>
</comment>
<feature type="domain" description="GGDEF" evidence="4">
    <location>
        <begin position="192"/>
        <end position="328"/>
    </location>
</feature>
<dbReference type="NCBIfam" id="TIGR00254">
    <property type="entry name" value="GGDEF"/>
    <property type="match status" value="1"/>
</dbReference>
<dbReference type="Proteomes" id="UP000599578">
    <property type="component" value="Unassembled WGS sequence"/>
</dbReference>
<dbReference type="GO" id="GO:0043709">
    <property type="term" value="P:cell adhesion involved in single-species biofilm formation"/>
    <property type="evidence" value="ECO:0007669"/>
    <property type="project" value="TreeGrafter"/>
</dbReference>
<reference evidence="5 6" key="1">
    <citation type="journal article" date="2014" name="Int. J. Syst. Evol. Microbiol.">
        <title>Complete genome sequence of Corynebacterium casei LMG S-19264T (=DSM 44701T), isolated from a smear-ripened cheese.</title>
        <authorList>
            <consortium name="US DOE Joint Genome Institute (JGI-PGF)"/>
            <person name="Walter F."/>
            <person name="Albersmeier A."/>
            <person name="Kalinowski J."/>
            <person name="Ruckert C."/>
        </authorList>
    </citation>
    <scope>NUCLEOTIDE SEQUENCE [LARGE SCALE GENOMIC DNA]</scope>
    <source>
        <strain evidence="5 6">CGMCC 1.7286</strain>
    </source>
</reference>
<dbReference type="GO" id="GO:1902201">
    <property type="term" value="P:negative regulation of bacterial-type flagellum-dependent cell motility"/>
    <property type="evidence" value="ECO:0007669"/>
    <property type="project" value="TreeGrafter"/>
</dbReference>
<accession>A0A918DR49</accession>
<dbReference type="SMART" id="SM00267">
    <property type="entry name" value="GGDEF"/>
    <property type="match status" value="1"/>
</dbReference>
<gene>
    <name evidence="5" type="ORF">GCM10011348_14400</name>
</gene>
<evidence type="ECO:0000256" key="2">
    <source>
        <dbReference type="ARBA" id="ARBA00012528"/>
    </source>
</evidence>
<dbReference type="PANTHER" id="PTHR45138:SF9">
    <property type="entry name" value="DIGUANYLATE CYCLASE DGCM-RELATED"/>
    <property type="match status" value="1"/>
</dbReference>
<dbReference type="InterPro" id="IPR000160">
    <property type="entry name" value="GGDEF_dom"/>
</dbReference>
<dbReference type="InterPro" id="IPR029787">
    <property type="entry name" value="Nucleotide_cyclase"/>
</dbReference>
<evidence type="ECO:0000313" key="6">
    <source>
        <dbReference type="Proteomes" id="UP000599578"/>
    </source>
</evidence>
<name>A0A918DR49_9GAMM</name>